<accession>A0A653I5E0</accession>
<organism evidence="1 2">
    <name type="scientific">Exiguobacterium oxidotolerans</name>
    <dbReference type="NCBI Taxonomy" id="223958"/>
    <lineage>
        <taxon>Bacteria</taxon>
        <taxon>Bacillati</taxon>
        <taxon>Bacillota</taxon>
        <taxon>Bacilli</taxon>
        <taxon>Bacillales</taxon>
        <taxon>Bacillales Family XII. Incertae Sedis</taxon>
        <taxon>Exiguobacterium</taxon>
    </lineage>
</organism>
<evidence type="ECO:0000313" key="1">
    <source>
        <dbReference type="EMBL" id="VWX34130.1"/>
    </source>
</evidence>
<dbReference type="AlphaFoldDB" id="A0A653I5E0"/>
<evidence type="ECO:0000313" key="2">
    <source>
        <dbReference type="Proteomes" id="UP000439752"/>
    </source>
</evidence>
<keyword evidence="2" id="KW-1185">Reference proteome</keyword>
<dbReference type="RefSeq" id="WP_084157652.1">
    <property type="nucleotide sequence ID" value="NZ_LR732309.1"/>
</dbReference>
<dbReference type="Proteomes" id="UP000439752">
    <property type="component" value="Unassembled WGS sequence"/>
</dbReference>
<dbReference type="Pfam" id="PF14116">
    <property type="entry name" value="YyzF"/>
    <property type="match status" value="1"/>
</dbReference>
<gene>
    <name evidence="1" type="primary">yyzF</name>
    <name evidence="1" type="ORF">EXIGUO9Y_150033</name>
</gene>
<dbReference type="NCBIfam" id="TIGR04129">
    <property type="entry name" value="CxxH_BA5709"/>
    <property type="match status" value="1"/>
</dbReference>
<reference evidence="1 2" key="1">
    <citation type="submission" date="2019-10" db="EMBL/GenBank/DDBJ databases">
        <authorList>
            <person name="Karimi E."/>
        </authorList>
    </citation>
    <scope>NUCLEOTIDE SEQUENCE [LARGE SCALE GENOMIC DNA]</scope>
    <source>
        <strain evidence="1">Exiguobacterium sp. 9Y</strain>
    </source>
</reference>
<sequence>MDKYVCLEHVELALDEVVDETEEYPILEEVNSEKTVTCEYCDQPATYLVSSKK</sequence>
<evidence type="ECO:0008006" key="3">
    <source>
        <dbReference type="Google" id="ProtNLM"/>
    </source>
</evidence>
<dbReference type="EMBL" id="CABWKQ010000007">
    <property type="protein sequence ID" value="VWX34130.1"/>
    <property type="molecule type" value="Genomic_DNA"/>
</dbReference>
<protein>
    <recommendedName>
        <fullName evidence="3">CxxH/CxxC protein</fullName>
    </recommendedName>
</protein>
<name>A0A653I5E0_9BACL</name>
<proteinExistence type="predicted"/>
<dbReference type="InterPro" id="IPR025626">
    <property type="entry name" value="YyzF"/>
</dbReference>